<feature type="non-terminal residue" evidence="1">
    <location>
        <position position="1"/>
    </location>
</feature>
<evidence type="ECO:0000313" key="1">
    <source>
        <dbReference type="EMBL" id="CAA9307669.1"/>
    </source>
</evidence>
<name>A0A6J4KKP0_9CHLR</name>
<dbReference type="EMBL" id="CADCTR010001690">
    <property type="protein sequence ID" value="CAA9307669.1"/>
    <property type="molecule type" value="Genomic_DNA"/>
</dbReference>
<accession>A0A6J4KKP0</accession>
<gene>
    <name evidence="1" type="ORF">AVDCRST_MAG93-5014</name>
</gene>
<protein>
    <submittedName>
        <fullName evidence="1">Uncharacterized protein</fullName>
    </submittedName>
</protein>
<feature type="non-terminal residue" evidence="1">
    <location>
        <position position="46"/>
    </location>
</feature>
<sequence>DAATSHHLWCTDQCKSPGRWFVGQLPCNPVCCICDVCARDSGCSRV</sequence>
<proteinExistence type="predicted"/>
<organism evidence="1">
    <name type="scientific">uncultured Chloroflexia bacterium</name>
    <dbReference type="NCBI Taxonomy" id="1672391"/>
    <lineage>
        <taxon>Bacteria</taxon>
        <taxon>Bacillati</taxon>
        <taxon>Chloroflexota</taxon>
        <taxon>Chloroflexia</taxon>
        <taxon>environmental samples</taxon>
    </lineage>
</organism>
<dbReference type="AlphaFoldDB" id="A0A6J4KKP0"/>
<reference evidence="1" key="1">
    <citation type="submission" date="2020-02" db="EMBL/GenBank/DDBJ databases">
        <authorList>
            <person name="Meier V. D."/>
        </authorList>
    </citation>
    <scope>NUCLEOTIDE SEQUENCE</scope>
    <source>
        <strain evidence="1">AVDCRST_MAG93</strain>
    </source>
</reference>